<dbReference type="SMART" id="SM00175">
    <property type="entry name" value="RAB"/>
    <property type="match status" value="1"/>
</dbReference>
<name>A0A8H3BZ74_9AGAM</name>
<dbReference type="SMART" id="SM00174">
    <property type="entry name" value="RHO"/>
    <property type="match status" value="1"/>
</dbReference>
<dbReference type="InterPro" id="IPR050209">
    <property type="entry name" value="Rab_GTPases_membrane_traffic"/>
</dbReference>
<comment type="similarity">
    <text evidence="1">Belongs to the small GTPase superfamily. Rab family.</text>
</comment>
<gene>
    <name evidence="2" type="ORF">RDB_LOCUS72345</name>
</gene>
<dbReference type="PRINTS" id="PR00449">
    <property type="entry name" value="RASTRNSFRMNG"/>
</dbReference>
<accession>A0A8H3BZ74</accession>
<dbReference type="Proteomes" id="UP000663853">
    <property type="component" value="Unassembled WGS sequence"/>
</dbReference>
<dbReference type="FunFam" id="3.40.50.300:FF:001447">
    <property type="entry name" value="Ras-related protein Rab-1B"/>
    <property type="match status" value="1"/>
</dbReference>
<dbReference type="PANTHER" id="PTHR47979">
    <property type="entry name" value="DRAB11-RELATED"/>
    <property type="match status" value="1"/>
</dbReference>
<dbReference type="InterPro" id="IPR001806">
    <property type="entry name" value="Small_GTPase"/>
</dbReference>
<dbReference type="GO" id="GO:0003924">
    <property type="term" value="F:GTPase activity"/>
    <property type="evidence" value="ECO:0007669"/>
    <property type="project" value="InterPro"/>
</dbReference>
<dbReference type="AlphaFoldDB" id="A0A8H3BZ74"/>
<dbReference type="PROSITE" id="PS51419">
    <property type="entry name" value="RAB"/>
    <property type="match status" value="1"/>
</dbReference>
<proteinExistence type="inferred from homology"/>
<dbReference type="GO" id="GO:0005525">
    <property type="term" value="F:GTP binding"/>
    <property type="evidence" value="ECO:0007669"/>
    <property type="project" value="InterPro"/>
</dbReference>
<organism evidence="2 3">
    <name type="scientific">Rhizoctonia solani</name>
    <dbReference type="NCBI Taxonomy" id="456999"/>
    <lineage>
        <taxon>Eukaryota</taxon>
        <taxon>Fungi</taxon>
        <taxon>Dikarya</taxon>
        <taxon>Basidiomycota</taxon>
        <taxon>Agaricomycotina</taxon>
        <taxon>Agaricomycetes</taxon>
        <taxon>Cantharellales</taxon>
        <taxon>Ceratobasidiaceae</taxon>
        <taxon>Rhizoctonia</taxon>
    </lineage>
</organism>
<dbReference type="InterPro" id="IPR005225">
    <property type="entry name" value="Small_GTP-bd"/>
</dbReference>
<reference evidence="2" key="1">
    <citation type="submission" date="2021-01" db="EMBL/GenBank/DDBJ databases">
        <authorList>
            <person name="Kaushik A."/>
        </authorList>
    </citation>
    <scope>NUCLEOTIDE SEQUENCE</scope>
    <source>
        <strain evidence="2">AG6-10EEA</strain>
    </source>
</reference>
<comment type="caution">
    <text evidence="2">The sequence shown here is derived from an EMBL/GenBank/DDBJ whole genome shotgun (WGS) entry which is preliminary data.</text>
</comment>
<protein>
    <submittedName>
        <fullName evidence="2">Uncharacterized protein</fullName>
    </submittedName>
</protein>
<dbReference type="EMBL" id="CAJMXA010001775">
    <property type="protein sequence ID" value="CAE6469366.1"/>
    <property type="molecule type" value="Genomic_DNA"/>
</dbReference>
<evidence type="ECO:0000313" key="3">
    <source>
        <dbReference type="Proteomes" id="UP000663853"/>
    </source>
</evidence>
<evidence type="ECO:0000256" key="1">
    <source>
        <dbReference type="ARBA" id="ARBA00006270"/>
    </source>
</evidence>
<dbReference type="SUPFAM" id="SSF52540">
    <property type="entry name" value="P-loop containing nucleoside triphosphate hydrolases"/>
    <property type="match status" value="1"/>
</dbReference>
<sequence>MSVAENSQQPITGYLTVTYDPLGQGTTVHAAVIPQTDDYSVALISAKEALQKYFPCGSSNKSRWLAISVNTVAGLSWAEVSPKLFPELIKRTGIEFRLCEDYRHVGLLPLGNDGVALYNFKVITIGNVSVGKSMMLQHFTKPESARRDILPATLGVHNDVSTRFMTTQGARLKVVLWDTAGQEEHRSIVTPYFRRANGVFLVYSVTDRPSFLACQSWLKDLHKHIDHDRRQSVSIMLVGNQIDLGHSRQVTTSEGEAFALNNGLLFAEISAKEGTGVEYAFQNLVDEVFSRLKELGQLSEYETSRKTDTVKLDAQGSKARLDFSGCASSVYDTGAYIARKFNLL</sequence>
<dbReference type="NCBIfam" id="TIGR00231">
    <property type="entry name" value="small_GTP"/>
    <property type="match status" value="1"/>
</dbReference>
<dbReference type="PROSITE" id="PS51421">
    <property type="entry name" value="RAS"/>
    <property type="match status" value="1"/>
</dbReference>
<dbReference type="Pfam" id="PF00071">
    <property type="entry name" value="Ras"/>
    <property type="match status" value="1"/>
</dbReference>
<dbReference type="Gene3D" id="3.40.50.300">
    <property type="entry name" value="P-loop containing nucleotide triphosphate hydrolases"/>
    <property type="match status" value="1"/>
</dbReference>
<evidence type="ECO:0000313" key="2">
    <source>
        <dbReference type="EMBL" id="CAE6469366.1"/>
    </source>
</evidence>
<dbReference type="InterPro" id="IPR027417">
    <property type="entry name" value="P-loop_NTPase"/>
</dbReference>
<dbReference type="SMART" id="SM00173">
    <property type="entry name" value="RAS"/>
    <property type="match status" value="1"/>
</dbReference>
<dbReference type="CDD" id="cd00154">
    <property type="entry name" value="Rab"/>
    <property type="match status" value="1"/>
</dbReference>